<dbReference type="OrthoDB" id="342253at2157"/>
<evidence type="ECO:0000256" key="7">
    <source>
        <dbReference type="ARBA" id="ARBA00023163"/>
    </source>
</evidence>
<feature type="domain" description="PAC" evidence="11">
    <location>
        <begin position="438"/>
        <end position="490"/>
    </location>
</feature>
<dbReference type="GO" id="GO:0007165">
    <property type="term" value="P:signal transduction"/>
    <property type="evidence" value="ECO:0007669"/>
    <property type="project" value="UniProtKB-KW"/>
</dbReference>
<feature type="domain" description="PAC" evidence="11">
    <location>
        <begin position="311"/>
        <end position="367"/>
    </location>
</feature>
<dbReference type="InterPro" id="IPR013767">
    <property type="entry name" value="PAS_fold"/>
</dbReference>
<dbReference type="Pfam" id="PF15915">
    <property type="entry name" value="BAT"/>
    <property type="match status" value="1"/>
</dbReference>
<dbReference type="Pfam" id="PF13185">
    <property type="entry name" value="GAF_2"/>
    <property type="match status" value="1"/>
</dbReference>
<dbReference type="GO" id="GO:0004673">
    <property type="term" value="F:protein histidine kinase activity"/>
    <property type="evidence" value="ECO:0007669"/>
    <property type="project" value="UniProtKB-EC"/>
</dbReference>
<evidence type="ECO:0000313" key="14">
    <source>
        <dbReference type="Proteomes" id="UP000766904"/>
    </source>
</evidence>
<dbReference type="CDD" id="cd06225">
    <property type="entry name" value="HAMP"/>
    <property type="match status" value="1"/>
</dbReference>
<dbReference type="EMBL" id="PHNJ01000002">
    <property type="protein sequence ID" value="TYL39555.1"/>
    <property type="molecule type" value="Genomic_DNA"/>
</dbReference>
<dbReference type="InterPro" id="IPR052162">
    <property type="entry name" value="Sensor_kinase/Photoreceptor"/>
</dbReference>
<evidence type="ECO:0000313" key="13">
    <source>
        <dbReference type="EMBL" id="TYL39555.1"/>
    </source>
</evidence>
<dbReference type="RefSeq" id="WP_148856689.1">
    <property type="nucleotide sequence ID" value="NZ_PHNJ01000002.1"/>
</dbReference>
<dbReference type="InterPro" id="IPR007050">
    <property type="entry name" value="HTH_bacterioopsin"/>
</dbReference>
<dbReference type="SUPFAM" id="SSF55781">
    <property type="entry name" value="GAF domain-like"/>
    <property type="match status" value="2"/>
</dbReference>
<evidence type="ECO:0000256" key="4">
    <source>
        <dbReference type="ARBA" id="ARBA00022679"/>
    </source>
</evidence>
<keyword evidence="5 13" id="KW-0418">Kinase</keyword>
<keyword evidence="14" id="KW-1185">Reference proteome</keyword>
<evidence type="ECO:0000259" key="12">
    <source>
        <dbReference type="PROSITE" id="PS50885"/>
    </source>
</evidence>
<dbReference type="InterPro" id="IPR036388">
    <property type="entry name" value="WH-like_DNA-bd_sf"/>
</dbReference>
<sequence length="1322" mass="145674">MWVTTNRGLDENDAVSRHLALVALVVSAVAVVSAGLTAPAEYDLAAALPFAGLPVVALLGLAVSEGAGDPIVRLREKIEAVAAGVDDVSFSSDREDEIGRLYEAVDGMVETLHEREGRLERHRAYADEMVDAIDDVFFVIDADGSLERWNESLVEAMGYSDDELASMNALDFYDEAGRETIRAAMTEALETGRTRVEAEALTSDGEPVPYEFLASAVEGPDGDPVLAGIGRDVSECERLEAELRTEKRHFRVALENSPMVAFRLDTDLRYTWIANPHPEFRPEEVLGKCDDELLPPAEAEKLLAPKRAVLETGEGRRQEVTYELNGDEVTYDLTVEPLYDESGAIAGLTCSSLDVTDRKKYERELERYETVIQALGDPVYTLDAEGTFQFVNDAVEPLIGYEPAEFVGEHVSTYIGEPELEKAQSLIRELLRDETPYRTFEMTLETRDGRVVEAENHMALLPMPDGEFAGTAGVVRDISERKERERELERTRDTLEQTQRIAEVGGWALDLEGGPPYEGTWTDKFAEILGLSAEETLTHEGGLKFFHPDDRRRVRTAVERAIETGEGYDTEARLVTAAGDERWVRSIGEVVSEDGDPVRLQGSLQDITERKERERELERTRQLLQHTQRIASVGGWELDVRTEPPSTGMTDELYRIHGLEPGTPHDLETAIEFYHPEDRPRIRAAVESGIEAGESYDLELRLQTVQGDERWVRTIGEPVWEDGRVVTLRGALQDVTDQKERELALQSLHETARGLLHAETEPAAAELVVETAAEVLDVSGVGVYLLDPKTTNLEPAATSPGFVERCRGAPSIGPGDDDSLLWSTFVRGAQTVFDDAGVVDHSPLFGPDVEGGLLVPIGDHGVFAFVAPPSSIDDETRRLVETLVATTEAAFDRLGGETSLRERDAELETRNRRLRRQIQINEIIRSVGASLVGATSRDEIERTVCERLVANDDIAFAWIGGLDVGETELVPRRWAGTNQEYLDTVSLSVTAETPEPSVTTALDEVPTVVSNAVDDFQTESWRKTALAADFASCLAVPITFDEYCYGVLTVYAAEPDSFGRLERAVFEELGVNIANSINAVQTREALHADTLLELTLRFDEPDALLTRIAREAACTVVYDGIATQSADETRLFVTTTGAPAADVRAALDDLVTVRNHSLVSEGDDGCLFELTVTGDVIASRLVRHGATPRSIRTTESTLEAVVDVRTTTDVREFVAMLGEQYPSVELAGRRDVERATQTRRELISSLFGALTDRQLEVLRTAFFAGFFEWPRETTGEEVAAMLEVSQPTVNRHLRLGQQRLLAQLFGGEGYTVGGSGGELRST</sequence>
<dbReference type="PROSITE" id="PS50885">
    <property type="entry name" value="HAMP"/>
    <property type="match status" value="1"/>
</dbReference>
<dbReference type="Pfam" id="PF00672">
    <property type="entry name" value="HAMP"/>
    <property type="match status" value="1"/>
</dbReference>
<organism evidence="13 14">
    <name type="scientific">Natronococcus pandeyae</name>
    <dbReference type="NCBI Taxonomy" id="2055836"/>
    <lineage>
        <taxon>Archaea</taxon>
        <taxon>Methanobacteriati</taxon>
        <taxon>Methanobacteriota</taxon>
        <taxon>Stenosarchaea group</taxon>
        <taxon>Halobacteria</taxon>
        <taxon>Halobacteriales</taxon>
        <taxon>Natrialbaceae</taxon>
        <taxon>Natronococcus</taxon>
    </lineage>
</organism>
<evidence type="ECO:0000256" key="5">
    <source>
        <dbReference type="ARBA" id="ARBA00022777"/>
    </source>
</evidence>
<dbReference type="Gene3D" id="1.10.10.10">
    <property type="entry name" value="Winged helix-like DNA-binding domain superfamily/Winged helix DNA-binding domain"/>
    <property type="match status" value="1"/>
</dbReference>
<dbReference type="InterPro" id="IPR013655">
    <property type="entry name" value="PAS_fold_3"/>
</dbReference>
<dbReference type="InterPro" id="IPR001610">
    <property type="entry name" value="PAC"/>
</dbReference>
<dbReference type="Proteomes" id="UP000766904">
    <property type="component" value="Unassembled WGS sequence"/>
</dbReference>
<dbReference type="InterPro" id="IPR000700">
    <property type="entry name" value="PAS-assoc_C"/>
</dbReference>
<keyword evidence="4" id="KW-0808">Transferase</keyword>
<evidence type="ECO:0000256" key="1">
    <source>
        <dbReference type="ARBA" id="ARBA00000085"/>
    </source>
</evidence>
<dbReference type="InterPro" id="IPR029016">
    <property type="entry name" value="GAF-like_dom_sf"/>
</dbReference>
<feature type="domain" description="PAC" evidence="11">
    <location>
        <begin position="194"/>
        <end position="245"/>
    </location>
</feature>
<evidence type="ECO:0000256" key="6">
    <source>
        <dbReference type="ARBA" id="ARBA00023015"/>
    </source>
</evidence>
<evidence type="ECO:0000256" key="2">
    <source>
        <dbReference type="ARBA" id="ARBA00012438"/>
    </source>
</evidence>
<dbReference type="SMART" id="SM00304">
    <property type="entry name" value="HAMP"/>
    <property type="match status" value="1"/>
</dbReference>
<keyword evidence="8" id="KW-0807">Transducer</keyword>
<feature type="domain" description="PAC" evidence="11">
    <location>
        <begin position="696"/>
        <end position="747"/>
    </location>
</feature>
<keyword evidence="9" id="KW-0812">Transmembrane</keyword>
<dbReference type="InterPro" id="IPR035965">
    <property type="entry name" value="PAS-like_dom_sf"/>
</dbReference>
<keyword evidence="7" id="KW-0804">Transcription</keyword>
<keyword evidence="9" id="KW-0472">Membrane</keyword>
<evidence type="ECO:0000256" key="3">
    <source>
        <dbReference type="ARBA" id="ARBA00022553"/>
    </source>
</evidence>
<dbReference type="Pfam" id="PF00989">
    <property type="entry name" value="PAS"/>
    <property type="match status" value="1"/>
</dbReference>
<dbReference type="GO" id="GO:0016020">
    <property type="term" value="C:membrane"/>
    <property type="evidence" value="ECO:0007669"/>
    <property type="project" value="InterPro"/>
</dbReference>
<dbReference type="InterPro" id="IPR003660">
    <property type="entry name" value="HAMP_dom"/>
</dbReference>
<proteinExistence type="predicted"/>
<dbReference type="SMART" id="SM00065">
    <property type="entry name" value="GAF"/>
    <property type="match status" value="1"/>
</dbReference>
<feature type="domain" description="PAC" evidence="11">
    <location>
        <begin position="568"/>
        <end position="619"/>
    </location>
</feature>
<dbReference type="Pfam" id="PF08447">
    <property type="entry name" value="PAS_3"/>
    <property type="match status" value="2"/>
</dbReference>
<reference evidence="13" key="1">
    <citation type="submission" date="2017-11" db="EMBL/GenBank/DDBJ databases">
        <authorList>
            <person name="Kajale S.C."/>
            <person name="Sharma A."/>
        </authorList>
    </citation>
    <scope>NUCLEOTIDE SEQUENCE</scope>
    <source>
        <strain evidence="13">LS1_42</strain>
    </source>
</reference>
<keyword evidence="3" id="KW-0597">Phosphoprotein</keyword>
<dbReference type="SUPFAM" id="SSF55785">
    <property type="entry name" value="PYP-like sensor domain (PAS domain)"/>
    <property type="match status" value="5"/>
</dbReference>
<evidence type="ECO:0000259" key="10">
    <source>
        <dbReference type="PROSITE" id="PS50112"/>
    </source>
</evidence>
<dbReference type="InterPro" id="IPR031803">
    <property type="entry name" value="BAT_GAF/HTH-assoc"/>
</dbReference>
<dbReference type="Pfam" id="PF08448">
    <property type="entry name" value="PAS_4"/>
    <property type="match status" value="2"/>
</dbReference>
<feature type="domain" description="PAS" evidence="10">
    <location>
        <begin position="122"/>
        <end position="192"/>
    </location>
</feature>
<dbReference type="SUPFAM" id="SSF158472">
    <property type="entry name" value="HAMP domain-like"/>
    <property type="match status" value="1"/>
</dbReference>
<name>A0A8J8Q936_9EURY</name>
<keyword evidence="9" id="KW-1133">Transmembrane helix</keyword>
<evidence type="ECO:0000256" key="9">
    <source>
        <dbReference type="SAM" id="Phobius"/>
    </source>
</evidence>
<evidence type="ECO:0000256" key="8">
    <source>
        <dbReference type="ARBA" id="ARBA00023224"/>
    </source>
</evidence>
<dbReference type="PROSITE" id="PS50112">
    <property type="entry name" value="PAS"/>
    <property type="match status" value="3"/>
</dbReference>
<dbReference type="InterPro" id="IPR000014">
    <property type="entry name" value="PAS"/>
</dbReference>
<feature type="transmembrane region" description="Helical" evidence="9">
    <location>
        <begin position="44"/>
        <end position="63"/>
    </location>
</feature>
<feature type="domain" description="PAS" evidence="10">
    <location>
        <begin position="364"/>
        <end position="434"/>
    </location>
</feature>
<dbReference type="GO" id="GO:0006355">
    <property type="term" value="P:regulation of DNA-templated transcription"/>
    <property type="evidence" value="ECO:0007669"/>
    <property type="project" value="InterPro"/>
</dbReference>
<comment type="caution">
    <text evidence="13">The sequence shown here is derived from an EMBL/GenBank/DDBJ whole genome shotgun (WGS) entry which is preliminary data.</text>
</comment>
<dbReference type="CDD" id="cd00130">
    <property type="entry name" value="PAS"/>
    <property type="match status" value="5"/>
</dbReference>
<evidence type="ECO:0000259" key="11">
    <source>
        <dbReference type="PROSITE" id="PS50113"/>
    </source>
</evidence>
<comment type="catalytic activity">
    <reaction evidence="1">
        <text>ATP + protein L-histidine = ADP + protein N-phospho-L-histidine.</text>
        <dbReference type="EC" id="2.7.13.3"/>
    </reaction>
</comment>
<feature type="domain" description="HAMP" evidence="12">
    <location>
        <begin position="70"/>
        <end position="117"/>
    </location>
</feature>
<feature type="transmembrane region" description="Helical" evidence="9">
    <location>
        <begin position="20"/>
        <end position="37"/>
    </location>
</feature>
<dbReference type="Gene3D" id="3.30.450.40">
    <property type="match status" value="2"/>
</dbReference>
<dbReference type="PANTHER" id="PTHR43304:SF1">
    <property type="entry name" value="PAC DOMAIN-CONTAINING PROTEIN"/>
    <property type="match status" value="1"/>
</dbReference>
<dbReference type="InterPro" id="IPR013324">
    <property type="entry name" value="RNA_pol_sigma_r3/r4-like"/>
</dbReference>
<protein>
    <recommendedName>
        <fullName evidence="2">histidine kinase</fullName>
        <ecNumber evidence="2">2.7.13.3</ecNumber>
    </recommendedName>
</protein>
<dbReference type="InterPro" id="IPR013656">
    <property type="entry name" value="PAS_4"/>
</dbReference>
<dbReference type="SUPFAM" id="SSF88659">
    <property type="entry name" value="Sigma3 and sigma4 domains of RNA polymerase sigma factors"/>
    <property type="match status" value="1"/>
</dbReference>
<dbReference type="PANTHER" id="PTHR43304">
    <property type="entry name" value="PHYTOCHROME-LIKE PROTEIN CPH1"/>
    <property type="match status" value="1"/>
</dbReference>
<dbReference type="InterPro" id="IPR003018">
    <property type="entry name" value="GAF"/>
</dbReference>
<dbReference type="EC" id="2.7.13.3" evidence="2"/>
<dbReference type="PROSITE" id="PS50113">
    <property type="entry name" value="PAC"/>
    <property type="match status" value="5"/>
</dbReference>
<dbReference type="Pfam" id="PF04967">
    <property type="entry name" value="HTH_10"/>
    <property type="match status" value="1"/>
</dbReference>
<dbReference type="NCBIfam" id="TIGR00229">
    <property type="entry name" value="sensory_box"/>
    <property type="match status" value="4"/>
</dbReference>
<dbReference type="Gene3D" id="6.10.340.10">
    <property type="match status" value="1"/>
</dbReference>
<accession>A0A8J8Q936</accession>
<keyword evidence="6" id="KW-0805">Transcription regulation</keyword>
<gene>
    <name evidence="13" type="ORF">CV102_04475</name>
</gene>
<feature type="domain" description="PAS" evidence="10">
    <location>
        <begin position="491"/>
        <end position="565"/>
    </location>
</feature>
<dbReference type="SMART" id="SM00086">
    <property type="entry name" value="PAC"/>
    <property type="match status" value="5"/>
</dbReference>
<dbReference type="Gene3D" id="3.30.450.20">
    <property type="entry name" value="PAS domain"/>
    <property type="match status" value="5"/>
</dbReference>
<dbReference type="SMART" id="SM00091">
    <property type="entry name" value="PAS"/>
    <property type="match status" value="4"/>
</dbReference>
<dbReference type="Gene3D" id="2.10.70.100">
    <property type="match status" value="1"/>
</dbReference>